<comment type="caution">
    <text evidence="1">The sequence shown here is derived from an EMBL/GenBank/DDBJ whole genome shotgun (WGS) entry which is preliminary data.</text>
</comment>
<name>A0A845RJI7_9FIRM</name>
<accession>A0A845RJI7</accession>
<gene>
    <name evidence="1" type="ORF">D3Z39_08570</name>
</gene>
<organism evidence="1 2">
    <name type="scientific">Anaerotruncus colihominis</name>
    <dbReference type="NCBI Taxonomy" id="169435"/>
    <lineage>
        <taxon>Bacteria</taxon>
        <taxon>Bacillati</taxon>
        <taxon>Bacillota</taxon>
        <taxon>Clostridia</taxon>
        <taxon>Eubacteriales</taxon>
        <taxon>Oscillospiraceae</taxon>
        <taxon>Anaerotruncus</taxon>
    </lineage>
</organism>
<dbReference type="Proteomes" id="UP000446348">
    <property type="component" value="Unassembled WGS sequence"/>
</dbReference>
<evidence type="ECO:0000313" key="2">
    <source>
        <dbReference type="Proteomes" id="UP000446348"/>
    </source>
</evidence>
<sequence>MKPSPPGRRPGGFFNGRTCAVAERRRRAQSIVTSDEKRRKKFVKAPGKYLQSDREYGIILRHDCTRYAKMREVAALEAGNFRGVCPILNRATLILIKRRMHAFCGQAVRRGGGMKSG</sequence>
<reference evidence="1 2" key="1">
    <citation type="submission" date="2018-08" db="EMBL/GenBank/DDBJ databases">
        <title>Murine metabolic-syndrome-specific gut microbial biobank.</title>
        <authorList>
            <person name="Liu C."/>
        </authorList>
    </citation>
    <scope>NUCLEOTIDE SEQUENCE [LARGE SCALE GENOMIC DNA]</scope>
    <source>
        <strain evidence="1 2">X69</strain>
    </source>
</reference>
<evidence type="ECO:0000313" key="1">
    <source>
        <dbReference type="EMBL" id="NBI78921.1"/>
    </source>
</evidence>
<proteinExistence type="predicted"/>
<dbReference type="EMBL" id="QXWZ01000013">
    <property type="protein sequence ID" value="NBI78921.1"/>
    <property type="molecule type" value="Genomic_DNA"/>
</dbReference>
<protein>
    <submittedName>
        <fullName evidence="1">Uncharacterized protein</fullName>
    </submittedName>
</protein>
<dbReference type="AlphaFoldDB" id="A0A845RJI7"/>